<evidence type="ECO:0000256" key="5">
    <source>
        <dbReference type="ARBA" id="ARBA00051722"/>
    </source>
</evidence>
<dbReference type="InterPro" id="IPR036196">
    <property type="entry name" value="Ptyr_pPase_sf"/>
</dbReference>
<dbReference type="CDD" id="cd16343">
    <property type="entry name" value="LMWPTP"/>
    <property type="match status" value="1"/>
</dbReference>
<comment type="similarity">
    <text evidence="1">Belongs to the low molecular weight phosphotyrosine protein phosphatase family.</text>
</comment>
<dbReference type="Proteomes" id="UP000286181">
    <property type="component" value="Unassembled WGS sequence"/>
</dbReference>
<dbReference type="RefSeq" id="WP_118371855.1">
    <property type="nucleotide sequence ID" value="NZ_QROF01000004.1"/>
</dbReference>
<proteinExistence type="inferred from homology"/>
<evidence type="ECO:0000259" key="7">
    <source>
        <dbReference type="SMART" id="SM00226"/>
    </source>
</evidence>
<evidence type="ECO:0000256" key="1">
    <source>
        <dbReference type="ARBA" id="ARBA00011063"/>
    </source>
</evidence>
<dbReference type="AlphaFoldDB" id="A0A415ICW7"/>
<evidence type="ECO:0000313" key="8">
    <source>
        <dbReference type="EMBL" id="RHL05473.1"/>
    </source>
</evidence>
<evidence type="ECO:0000313" key="9">
    <source>
        <dbReference type="Proteomes" id="UP000286181"/>
    </source>
</evidence>
<evidence type="ECO:0000256" key="6">
    <source>
        <dbReference type="PIRSR" id="PIRSR617867-1"/>
    </source>
</evidence>
<reference evidence="8 9" key="1">
    <citation type="submission" date="2018-08" db="EMBL/GenBank/DDBJ databases">
        <title>A genome reference for cultivated species of the human gut microbiota.</title>
        <authorList>
            <person name="Zou Y."/>
            <person name="Xue W."/>
            <person name="Luo G."/>
        </authorList>
    </citation>
    <scope>NUCLEOTIDE SEQUENCE [LARGE SCALE GENOMIC DNA]</scope>
    <source>
        <strain evidence="8 9">AF39-14AC</strain>
    </source>
</reference>
<keyword evidence="3" id="KW-0378">Hydrolase</keyword>
<dbReference type="EC" id="3.1.3.48" evidence="2"/>
<dbReference type="SMART" id="SM00226">
    <property type="entry name" value="LMWPc"/>
    <property type="match status" value="1"/>
</dbReference>
<dbReference type="GO" id="GO:0004725">
    <property type="term" value="F:protein tyrosine phosphatase activity"/>
    <property type="evidence" value="ECO:0007669"/>
    <property type="project" value="UniProtKB-EC"/>
</dbReference>
<keyword evidence="4" id="KW-0904">Protein phosphatase</keyword>
<gene>
    <name evidence="8" type="ORF">DW038_05995</name>
</gene>
<dbReference type="PRINTS" id="PR00719">
    <property type="entry name" value="LMWPTPASE"/>
</dbReference>
<feature type="active site" description="Nucleophile" evidence="6">
    <location>
        <position position="10"/>
    </location>
</feature>
<feature type="domain" description="Phosphotyrosine protein phosphatase I" evidence="7">
    <location>
        <begin position="4"/>
        <end position="158"/>
    </location>
</feature>
<dbReference type="SUPFAM" id="SSF52788">
    <property type="entry name" value="Phosphotyrosine protein phosphatases I"/>
    <property type="match status" value="1"/>
</dbReference>
<dbReference type="InterPro" id="IPR017867">
    <property type="entry name" value="Tyr_phospatase_low_mol_wt"/>
</dbReference>
<dbReference type="Gene3D" id="3.40.50.2300">
    <property type="match status" value="1"/>
</dbReference>
<dbReference type="Pfam" id="PF01451">
    <property type="entry name" value="LMWPc"/>
    <property type="match status" value="1"/>
</dbReference>
<comment type="catalytic activity">
    <reaction evidence="5">
        <text>O-phospho-L-tyrosyl-[protein] + H2O = L-tyrosyl-[protein] + phosphate</text>
        <dbReference type="Rhea" id="RHEA:10684"/>
        <dbReference type="Rhea" id="RHEA-COMP:10136"/>
        <dbReference type="Rhea" id="RHEA-COMP:20101"/>
        <dbReference type="ChEBI" id="CHEBI:15377"/>
        <dbReference type="ChEBI" id="CHEBI:43474"/>
        <dbReference type="ChEBI" id="CHEBI:46858"/>
        <dbReference type="ChEBI" id="CHEBI:61978"/>
        <dbReference type="EC" id="3.1.3.48"/>
    </reaction>
</comment>
<evidence type="ECO:0000256" key="4">
    <source>
        <dbReference type="ARBA" id="ARBA00022912"/>
    </source>
</evidence>
<dbReference type="EMBL" id="QROF01000004">
    <property type="protein sequence ID" value="RHL05473.1"/>
    <property type="molecule type" value="Genomic_DNA"/>
</dbReference>
<sequence>MGKIKILFVCHGNICRSTMAQSIFTHLVHRQNLDAVFEIDSAATSREEIGNPPHYGTKNKLYEEHIPLIPHRARQMTRDDYLHYDLLIGMDTANIRNMTRIAGGSDSQQKIFKMLSFADYGTNHKLTAARDVADPWYTGDFDETFDDVISGCRGLLEYIKEVYNL</sequence>
<comment type="caution">
    <text evidence="8">The sequence shown here is derived from an EMBL/GenBank/DDBJ whole genome shotgun (WGS) entry which is preliminary data.</text>
</comment>
<evidence type="ECO:0000256" key="3">
    <source>
        <dbReference type="ARBA" id="ARBA00022801"/>
    </source>
</evidence>
<dbReference type="InterPro" id="IPR023485">
    <property type="entry name" value="Ptyr_pPase"/>
</dbReference>
<dbReference type="InterPro" id="IPR050438">
    <property type="entry name" value="LMW_PTPase"/>
</dbReference>
<accession>A0A415ICW7</accession>
<feature type="active site" evidence="6">
    <location>
        <position position="16"/>
    </location>
</feature>
<feature type="active site" description="Proton donor" evidence="6">
    <location>
        <position position="134"/>
    </location>
</feature>
<name>A0A415ICW7_9FIRM</name>
<dbReference type="PANTHER" id="PTHR11717">
    <property type="entry name" value="LOW MOLECULAR WEIGHT PROTEIN TYROSINE PHOSPHATASE"/>
    <property type="match status" value="1"/>
</dbReference>
<evidence type="ECO:0000256" key="2">
    <source>
        <dbReference type="ARBA" id="ARBA00013064"/>
    </source>
</evidence>
<protein>
    <recommendedName>
        <fullName evidence="2">protein-tyrosine-phosphatase</fullName>
        <ecNumber evidence="2">3.1.3.48</ecNumber>
    </recommendedName>
</protein>
<organism evidence="8 9">
    <name type="scientific">Agathobacter rectalis</name>
    <dbReference type="NCBI Taxonomy" id="39491"/>
    <lineage>
        <taxon>Bacteria</taxon>
        <taxon>Bacillati</taxon>
        <taxon>Bacillota</taxon>
        <taxon>Clostridia</taxon>
        <taxon>Lachnospirales</taxon>
        <taxon>Lachnospiraceae</taxon>
        <taxon>Agathobacter</taxon>
    </lineage>
</organism>
<dbReference type="PANTHER" id="PTHR11717:SF7">
    <property type="entry name" value="LOW MOLECULAR WEIGHT PHOSPHOTYROSINE PROTEIN PHOSPHATASE"/>
    <property type="match status" value="1"/>
</dbReference>